<dbReference type="Gene3D" id="1.10.510.10">
    <property type="entry name" value="Transferase(Phosphotransferase) domain 1"/>
    <property type="match status" value="1"/>
</dbReference>
<name>A0AAN7WIW7_9SACH</name>
<reference evidence="6" key="1">
    <citation type="submission" date="2023-07" db="EMBL/GenBank/DDBJ databases">
        <title>A draft genome of Kazachstania heterogenica Y-27499.</title>
        <authorList>
            <person name="Donic C."/>
            <person name="Kralova J.S."/>
            <person name="Fidel L."/>
            <person name="Ben-Dor S."/>
            <person name="Jung S."/>
        </authorList>
    </citation>
    <scope>NUCLEOTIDE SEQUENCE [LARGE SCALE GENOMIC DNA]</scope>
    <source>
        <strain evidence="6">Y27499</strain>
    </source>
</reference>
<dbReference type="GO" id="GO:0005634">
    <property type="term" value="C:nucleus"/>
    <property type="evidence" value="ECO:0007669"/>
    <property type="project" value="TreeGrafter"/>
</dbReference>
<protein>
    <recommendedName>
        <fullName evidence="4">Protein kinase domain-containing protein</fullName>
    </recommendedName>
</protein>
<dbReference type="GO" id="GO:0000307">
    <property type="term" value="C:cyclin-dependent protein kinase holoenzyme complex"/>
    <property type="evidence" value="ECO:0007669"/>
    <property type="project" value="UniProtKB-ARBA"/>
</dbReference>
<dbReference type="SMART" id="SM00220">
    <property type="entry name" value="S_TKc"/>
    <property type="match status" value="1"/>
</dbReference>
<dbReference type="InterPro" id="IPR011009">
    <property type="entry name" value="Kinase-like_dom_sf"/>
</dbReference>
<dbReference type="InterPro" id="IPR008271">
    <property type="entry name" value="Ser/Thr_kinase_AS"/>
</dbReference>
<evidence type="ECO:0000313" key="6">
    <source>
        <dbReference type="Proteomes" id="UP001306508"/>
    </source>
</evidence>
<dbReference type="SUPFAM" id="SSF56112">
    <property type="entry name" value="Protein kinase-like (PK-like)"/>
    <property type="match status" value="1"/>
</dbReference>
<accession>A0AAN7WIW7</accession>
<dbReference type="InterPro" id="IPR050108">
    <property type="entry name" value="CDK"/>
</dbReference>
<evidence type="ECO:0000256" key="3">
    <source>
        <dbReference type="ARBA" id="ARBA00022840"/>
    </source>
</evidence>
<proteinExistence type="inferred from homology"/>
<comment type="similarity">
    <text evidence="1">Belongs to the protein kinase superfamily. CMGC Ser/Thr protein kinase family. CDC2/CDKX subfamily.</text>
</comment>
<evidence type="ECO:0000313" key="5">
    <source>
        <dbReference type="EMBL" id="KAK5773740.1"/>
    </source>
</evidence>
<dbReference type="InterPro" id="IPR000719">
    <property type="entry name" value="Prot_kinase_dom"/>
</dbReference>
<dbReference type="Pfam" id="PF00069">
    <property type="entry name" value="Pkinase"/>
    <property type="match status" value="1"/>
</dbReference>
<dbReference type="EMBL" id="JAWIZZ010000071">
    <property type="protein sequence ID" value="KAK5773740.1"/>
    <property type="molecule type" value="Genomic_DNA"/>
</dbReference>
<dbReference type="PANTHER" id="PTHR24056">
    <property type="entry name" value="CELL DIVISION PROTEIN KINASE"/>
    <property type="match status" value="1"/>
</dbReference>
<keyword evidence="3" id="KW-0067">ATP-binding</keyword>
<dbReference type="GO" id="GO:0006355">
    <property type="term" value="P:regulation of DNA-templated transcription"/>
    <property type="evidence" value="ECO:0007669"/>
    <property type="project" value="UniProtKB-ARBA"/>
</dbReference>
<comment type="caution">
    <text evidence="5">The sequence shown here is derived from an EMBL/GenBank/DDBJ whole genome shotgun (WGS) entry which is preliminary data.</text>
</comment>
<dbReference type="GO" id="GO:0005524">
    <property type="term" value="F:ATP binding"/>
    <property type="evidence" value="ECO:0007669"/>
    <property type="project" value="UniProtKB-KW"/>
</dbReference>
<dbReference type="AlphaFoldDB" id="A0AAN7WIW7"/>
<dbReference type="GO" id="GO:0009891">
    <property type="term" value="P:positive regulation of biosynthetic process"/>
    <property type="evidence" value="ECO:0007669"/>
    <property type="project" value="UniProtKB-ARBA"/>
</dbReference>
<evidence type="ECO:0000256" key="1">
    <source>
        <dbReference type="ARBA" id="ARBA00006485"/>
    </source>
</evidence>
<dbReference type="PROSITE" id="PS50011">
    <property type="entry name" value="PROTEIN_KINASE_DOM"/>
    <property type="match status" value="1"/>
</dbReference>
<gene>
    <name evidence="5" type="ORF">RI543_005052</name>
</gene>
<feature type="domain" description="Protein kinase" evidence="4">
    <location>
        <begin position="1"/>
        <end position="393"/>
    </location>
</feature>
<keyword evidence="6" id="KW-1185">Reference proteome</keyword>
<dbReference type="Proteomes" id="UP001306508">
    <property type="component" value="Unassembled WGS sequence"/>
</dbReference>
<dbReference type="GO" id="GO:0007346">
    <property type="term" value="P:regulation of mitotic cell cycle"/>
    <property type="evidence" value="ECO:0007669"/>
    <property type="project" value="TreeGrafter"/>
</dbReference>
<evidence type="ECO:0000256" key="2">
    <source>
        <dbReference type="ARBA" id="ARBA00022741"/>
    </source>
</evidence>
<dbReference type="PROSITE" id="PS00108">
    <property type="entry name" value="PROTEIN_KINASE_ST"/>
    <property type="match status" value="1"/>
</dbReference>
<organism evidence="5 6">
    <name type="scientific">Arxiozyma heterogenica</name>
    <dbReference type="NCBI Taxonomy" id="278026"/>
    <lineage>
        <taxon>Eukaryota</taxon>
        <taxon>Fungi</taxon>
        <taxon>Dikarya</taxon>
        <taxon>Ascomycota</taxon>
        <taxon>Saccharomycotina</taxon>
        <taxon>Saccharomycetes</taxon>
        <taxon>Saccharomycetales</taxon>
        <taxon>Saccharomycetaceae</taxon>
        <taxon>Arxiozyma</taxon>
    </lineage>
</organism>
<dbReference type="PANTHER" id="PTHR24056:SF508">
    <property type="entry name" value="CYCLIN-DEPENDENT KINASE 10"/>
    <property type="match status" value="1"/>
</dbReference>
<sequence>MALVTSFHNDAKSNNSELICTTKFARIYKFDSKYAIKCIDLENCIPPHEPRFELSILKKLTSQDSSHQNVIKLIEFCETRSTDELELFFPWYPLTLQKFMNDHWKLKNNNNNGTKRRFNPYYNLGIDKQFYNDISNSNINEGNECDKLEYINTLDVNKYCLDFFIQLLEGLSFIHKQGIIHRDIKPDNILVQIKEPINLVIADFGISYDTKNSKQLMQEPLDHKITDISTSFYKAPELLFSCKNYSMAVDVWSLMVIITQWFQSKGKYPTVPAIFDNGSNVLDDGNGSDIRLILSIFEKLGIPSVEEWQEVKMYGSIDAFVGLFGETGNGQYLFNLSIEEQQSKILEYLPRMNEILDIHLRLTMINCILRMMSLQSDERWHCSELLREIKKNLKDNSTK</sequence>
<dbReference type="GO" id="GO:0004674">
    <property type="term" value="F:protein serine/threonine kinase activity"/>
    <property type="evidence" value="ECO:0007669"/>
    <property type="project" value="TreeGrafter"/>
</dbReference>
<keyword evidence="2" id="KW-0547">Nucleotide-binding</keyword>
<evidence type="ECO:0000259" key="4">
    <source>
        <dbReference type="PROSITE" id="PS50011"/>
    </source>
</evidence>